<protein>
    <submittedName>
        <fullName evidence="2">Uncharacterized protein</fullName>
    </submittedName>
</protein>
<keyword evidence="3" id="KW-1185">Reference proteome</keyword>
<reference evidence="2 3" key="1">
    <citation type="submission" date="2022-12" db="EMBL/GenBank/DDBJ databases">
        <title>Two new species, Stenotrophomonas aracearum and Stenotrophomonas oahuensis, isolated from Anthurium (Araceae family) in Hawaii.</title>
        <authorList>
            <person name="Chunag S.C."/>
            <person name="Dobhal S."/>
            <person name="Alvarez A."/>
            <person name="Arif M."/>
        </authorList>
    </citation>
    <scope>NUCLEOTIDE SEQUENCE [LARGE SCALE GENOMIC DNA]</scope>
    <source>
        <strain evidence="2 3">A5586</strain>
    </source>
</reference>
<dbReference type="RefSeq" id="WP_311192360.1">
    <property type="nucleotide sequence ID" value="NZ_CP115541.1"/>
</dbReference>
<gene>
    <name evidence="2" type="ORF">PDM29_02675</name>
</gene>
<feature type="region of interest" description="Disordered" evidence="1">
    <location>
        <begin position="113"/>
        <end position="142"/>
    </location>
</feature>
<dbReference type="EMBL" id="CP115541">
    <property type="protein sequence ID" value="WNH53197.1"/>
    <property type="molecule type" value="Genomic_DNA"/>
</dbReference>
<evidence type="ECO:0000256" key="1">
    <source>
        <dbReference type="SAM" id="MobiDB-lite"/>
    </source>
</evidence>
<evidence type="ECO:0000313" key="2">
    <source>
        <dbReference type="EMBL" id="WNH53197.1"/>
    </source>
</evidence>
<accession>A0ABY9YR44</accession>
<organism evidence="2 3">
    <name type="scientific">Stenotrophomonas oahuensis</name>
    <dbReference type="NCBI Taxonomy" id="3003271"/>
    <lineage>
        <taxon>Bacteria</taxon>
        <taxon>Pseudomonadati</taxon>
        <taxon>Pseudomonadota</taxon>
        <taxon>Gammaproteobacteria</taxon>
        <taxon>Lysobacterales</taxon>
        <taxon>Lysobacteraceae</taxon>
        <taxon>Stenotrophomonas</taxon>
    </lineage>
</organism>
<name>A0ABY9YR44_9GAMM</name>
<proteinExistence type="predicted"/>
<dbReference type="Proteomes" id="UP001302072">
    <property type="component" value="Chromosome"/>
</dbReference>
<evidence type="ECO:0000313" key="3">
    <source>
        <dbReference type="Proteomes" id="UP001302072"/>
    </source>
</evidence>
<feature type="compositionally biased region" description="Polar residues" evidence="1">
    <location>
        <begin position="113"/>
        <end position="124"/>
    </location>
</feature>
<sequence>MKILPFRSTTIDKYRDDLATALGRKSGNRTISNESFEKLAYIANERFGFGLGGVFTGPLGSAPVLRSHSCQLQIERLRNLLTDQRLQFREGTCLDTHLRDVLDRLPQLQPRTNQREMQAAHGQNFSGGAGKPSQVMPREPKPDYHRVTFGPGQVKLFHDHPDEVRKSYEAKSAAAQLIQFMEDGLGIGYSEGECARLWDAAMNVAHLKSDAEVMVEKTIRRAARKGEDGELPPIEMLAKLIRRHGGVERLTPRDH</sequence>